<evidence type="ECO:0000313" key="1">
    <source>
        <dbReference type="EMBL" id="APX23610.1"/>
    </source>
</evidence>
<accession>A0A1U7D6C0</accession>
<keyword evidence="2" id="KW-1185">Reference proteome</keyword>
<evidence type="ECO:0000313" key="2">
    <source>
        <dbReference type="Proteomes" id="UP000186559"/>
    </source>
</evidence>
<protein>
    <submittedName>
        <fullName evidence="1">Uncharacterized protein</fullName>
    </submittedName>
</protein>
<sequence>MKDGDDRLSLDHDTAEARLIGRFGQDAHVDATFSHGFYDTAPAAHFDLHVDTREAGPEGADQGHARKGLTQTYPQLTMFHRVVLSQDACDLVGCILDFTGRAINLLTQRAGHHVVPASSEKRGTERALEVANLLADRRL</sequence>
<gene>
    <name evidence="1" type="ORF">Ga0080559_TMP2814</name>
</gene>
<dbReference type="STRING" id="1229727.Ga0080559_TMP2814"/>
<dbReference type="AlphaFoldDB" id="A0A1U7D6C0"/>
<dbReference type="Proteomes" id="UP000186559">
    <property type="component" value="Chromosome"/>
</dbReference>
<organism evidence="1 2">
    <name type="scientific">Salipiger profundus</name>
    <dbReference type="NCBI Taxonomy" id="1229727"/>
    <lineage>
        <taxon>Bacteria</taxon>
        <taxon>Pseudomonadati</taxon>
        <taxon>Pseudomonadota</taxon>
        <taxon>Alphaproteobacteria</taxon>
        <taxon>Rhodobacterales</taxon>
        <taxon>Roseobacteraceae</taxon>
        <taxon>Salipiger</taxon>
    </lineage>
</organism>
<dbReference type="KEGG" id="tpro:Ga0080559_TMP2814"/>
<dbReference type="EMBL" id="CP014796">
    <property type="protein sequence ID" value="APX23610.1"/>
    <property type="molecule type" value="Genomic_DNA"/>
</dbReference>
<proteinExistence type="predicted"/>
<name>A0A1U7D6C0_9RHOB</name>
<reference evidence="1 2" key="1">
    <citation type="submission" date="2016-03" db="EMBL/GenBank/DDBJ databases">
        <title>Deep-sea bacteria in the southern Pacific.</title>
        <authorList>
            <person name="Tang K."/>
        </authorList>
    </citation>
    <scope>NUCLEOTIDE SEQUENCE [LARGE SCALE GENOMIC DNA]</scope>
    <source>
        <strain evidence="1 2">JLT2016</strain>
    </source>
</reference>